<feature type="region of interest" description="Disordered" evidence="1">
    <location>
        <begin position="1"/>
        <end position="87"/>
    </location>
</feature>
<protein>
    <submittedName>
        <fullName evidence="2">Uncharacterized protein</fullName>
    </submittedName>
</protein>
<keyword evidence="3" id="KW-1185">Reference proteome</keyword>
<reference evidence="2 3" key="1">
    <citation type="journal article" date="2020" name="Nature">
        <title>Six reference-quality genomes reveal evolution of bat adaptations.</title>
        <authorList>
            <person name="Jebb D."/>
            <person name="Huang Z."/>
            <person name="Pippel M."/>
            <person name="Hughes G.M."/>
            <person name="Lavrichenko K."/>
            <person name="Devanna P."/>
            <person name="Winkler S."/>
            <person name="Jermiin L.S."/>
            <person name="Skirmuntt E.C."/>
            <person name="Katzourakis A."/>
            <person name="Burkitt-Gray L."/>
            <person name="Ray D.A."/>
            <person name="Sullivan K.A.M."/>
            <person name="Roscito J.G."/>
            <person name="Kirilenko B.M."/>
            <person name="Davalos L.M."/>
            <person name="Corthals A.P."/>
            <person name="Power M.L."/>
            <person name="Jones G."/>
            <person name="Ransome R.D."/>
            <person name="Dechmann D.K.N."/>
            <person name="Locatelli A.G."/>
            <person name="Puechmaille S.J."/>
            <person name="Fedrigo O."/>
            <person name="Jarvis E.D."/>
            <person name="Hiller M."/>
            <person name="Vernes S.C."/>
            <person name="Myers E.W."/>
            <person name="Teeling E.C."/>
        </authorList>
    </citation>
    <scope>NUCLEOTIDE SEQUENCE [LARGE SCALE GENOMIC DNA]</scope>
    <source>
        <strain evidence="2">MRouAeg1</strain>
        <tissue evidence="2">Muscle</tissue>
    </source>
</reference>
<accession>A0A7J8IMA4</accession>
<feature type="compositionally biased region" description="Basic residues" evidence="1">
    <location>
        <begin position="66"/>
        <end position="75"/>
    </location>
</feature>
<gene>
    <name evidence="2" type="ORF">HJG63_010843</name>
</gene>
<proteinExistence type="predicted"/>
<feature type="compositionally biased region" description="Basic and acidic residues" evidence="1">
    <location>
        <begin position="16"/>
        <end position="30"/>
    </location>
</feature>
<evidence type="ECO:0000313" key="3">
    <source>
        <dbReference type="Proteomes" id="UP000593571"/>
    </source>
</evidence>
<dbReference type="AlphaFoldDB" id="A0A7J8IMA4"/>
<comment type="caution">
    <text evidence="2">The sequence shown here is derived from an EMBL/GenBank/DDBJ whole genome shotgun (WGS) entry which is preliminary data.</text>
</comment>
<evidence type="ECO:0000256" key="1">
    <source>
        <dbReference type="SAM" id="MobiDB-lite"/>
    </source>
</evidence>
<name>A0A7J8IMA4_ROUAE</name>
<sequence>MAKQPRDGRGLQGHSQECREEREPSREEGWGRQGTIPWGPGLRWAWGSGWAGRSVGSREQTCGRAPRVRPRRPRKTSRDALGPRPSVSGLACAVPSARWRGRCPTPRVSAPARLDCFPSRPCRTPSGPAAPSRVPAPVPGARSRVVLAATRVCARAGMPPARRGWPCPRIPRWPLERLIP</sequence>
<organism evidence="2 3">
    <name type="scientific">Rousettus aegyptiacus</name>
    <name type="common">Egyptian fruit bat</name>
    <name type="synonym">Pteropus aegyptiacus</name>
    <dbReference type="NCBI Taxonomy" id="9407"/>
    <lineage>
        <taxon>Eukaryota</taxon>
        <taxon>Metazoa</taxon>
        <taxon>Chordata</taxon>
        <taxon>Craniata</taxon>
        <taxon>Vertebrata</taxon>
        <taxon>Euteleostomi</taxon>
        <taxon>Mammalia</taxon>
        <taxon>Eutheria</taxon>
        <taxon>Laurasiatheria</taxon>
        <taxon>Chiroptera</taxon>
        <taxon>Yinpterochiroptera</taxon>
        <taxon>Pteropodoidea</taxon>
        <taxon>Pteropodidae</taxon>
        <taxon>Rousettinae</taxon>
        <taxon>Rousettus</taxon>
    </lineage>
</organism>
<dbReference type="Proteomes" id="UP000593571">
    <property type="component" value="Unassembled WGS sequence"/>
</dbReference>
<evidence type="ECO:0000313" key="2">
    <source>
        <dbReference type="EMBL" id="KAF6485714.1"/>
    </source>
</evidence>
<dbReference type="EMBL" id="JACASE010000003">
    <property type="protein sequence ID" value="KAF6485714.1"/>
    <property type="molecule type" value="Genomic_DNA"/>
</dbReference>